<comment type="subcellular location">
    <subcellularLocation>
        <location evidence="1 9">Cell inner membrane</location>
        <topology evidence="1 9">Multi-pass membrane protein</topology>
    </subcellularLocation>
</comment>
<dbReference type="Pfam" id="PF04290">
    <property type="entry name" value="DctQ"/>
    <property type="match status" value="1"/>
</dbReference>
<dbReference type="PANTHER" id="PTHR35011">
    <property type="entry name" value="2,3-DIKETO-L-GULONATE TRAP TRANSPORTER SMALL PERMEASE PROTEIN YIAM"/>
    <property type="match status" value="1"/>
</dbReference>
<dbReference type="Proteomes" id="UP001139308">
    <property type="component" value="Unassembled WGS sequence"/>
</dbReference>
<evidence type="ECO:0000256" key="1">
    <source>
        <dbReference type="ARBA" id="ARBA00004429"/>
    </source>
</evidence>
<keyword evidence="12" id="KW-1185">Reference proteome</keyword>
<keyword evidence="5 9" id="KW-0812">Transmembrane</keyword>
<evidence type="ECO:0000256" key="3">
    <source>
        <dbReference type="ARBA" id="ARBA00022475"/>
    </source>
</evidence>
<feature type="transmembrane region" description="Helical" evidence="9">
    <location>
        <begin position="93"/>
        <end position="113"/>
    </location>
</feature>
<evidence type="ECO:0000256" key="2">
    <source>
        <dbReference type="ARBA" id="ARBA00022448"/>
    </source>
</evidence>
<evidence type="ECO:0000256" key="4">
    <source>
        <dbReference type="ARBA" id="ARBA00022519"/>
    </source>
</evidence>
<keyword evidence="4 9" id="KW-0997">Cell inner membrane</keyword>
<keyword evidence="6 9" id="KW-1133">Transmembrane helix</keyword>
<comment type="similarity">
    <text evidence="8 9">Belongs to the TRAP transporter small permease family.</text>
</comment>
<evidence type="ECO:0000259" key="10">
    <source>
        <dbReference type="Pfam" id="PF04290"/>
    </source>
</evidence>
<dbReference type="InterPro" id="IPR007387">
    <property type="entry name" value="TRAP_DctQ"/>
</dbReference>
<evidence type="ECO:0000256" key="5">
    <source>
        <dbReference type="ARBA" id="ARBA00022692"/>
    </source>
</evidence>
<dbReference type="EMBL" id="JAKLJA010000007">
    <property type="protein sequence ID" value="MCG5074151.1"/>
    <property type="molecule type" value="Genomic_DNA"/>
</dbReference>
<dbReference type="GO" id="GO:0022857">
    <property type="term" value="F:transmembrane transporter activity"/>
    <property type="evidence" value="ECO:0007669"/>
    <property type="project" value="UniProtKB-UniRule"/>
</dbReference>
<keyword evidence="7 9" id="KW-0472">Membrane</keyword>
<evidence type="ECO:0000256" key="7">
    <source>
        <dbReference type="ARBA" id="ARBA00023136"/>
    </source>
</evidence>
<proteinExistence type="inferred from homology"/>
<comment type="subunit">
    <text evidence="9">The complex comprises the extracytoplasmic solute receptor protein and the two transmembrane proteins.</text>
</comment>
<feature type="transmembrane region" description="Helical" evidence="9">
    <location>
        <begin position="12"/>
        <end position="34"/>
    </location>
</feature>
<accession>A0A9X1RQL6</accession>
<keyword evidence="2 9" id="KW-0813">Transport</keyword>
<evidence type="ECO:0000256" key="8">
    <source>
        <dbReference type="ARBA" id="ARBA00038436"/>
    </source>
</evidence>
<name>A0A9X1RQL6_9BURK</name>
<keyword evidence="3" id="KW-1003">Cell membrane</keyword>
<dbReference type="GO" id="GO:0005886">
    <property type="term" value="C:plasma membrane"/>
    <property type="evidence" value="ECO:0007669"/>
    <property type="project" value="UniProtKB-SubCell"/>
</dbReference>
<dbReference type="InterPro" id="IPR055348">
    <property type="entry name" value="DctQ"/>
</dbReference>
<feature type="transmembrane region" description="Helical" evidence="9">
    <location>
        <begin position="54"/>
        <end position="72"/>
    </location>
</feature>
<dbReference type="AlphaFoldDB" id="A0A9X1RQL6"/>
<feature type="domain" description="Tripartite ATP-independent periplasmic transporters DctQ component" evidence="10">
    <location>
        <begin position="31"/>
        <end position="159"/>
    </location>
</feature>
<gene>
    <name evidence="11" type="ORF">L5014_12395</name>
</gene>
<evidence type="ECO:0000313" key="11">
    <source>
        <dbReference type="EMBL" id="MCG5074151.1"/>
    </source>
</evidence>
<evidence type="ECO:0000256" key="9">
    <source>
        <dbReference type="RuleBase" id="RU369079"/>
    </source>
</evidence>
<comment type="caution">
    <text evidence="11">The sequence shown here is derived from an EMBL/GenBank/DDBJ whole genome shotgun (WGS) entry which is preliminary data.</text>
</comment>
<evidence type="ECO:0000256" key="6">
    <source>
        <dbReference type="ARBA" id="ARBA00022989"/>
    </source>
</evidence>
<dbReference type="PANTHER" id="PTHR35011:SF2">
    <property type="entry name" value="2,3-DIKETO-L-GULONATE TRAP TRANSPORTER SMALL PERMEASE PROTEIN YIAM"/>
    <property type="match status" value="1"/>
</dbReference>
<reference evidence="11" key="1">
    <citation type="submission" date="2022-01" db="EMBL/GenBank/DDBJ databases">
        <title>Genome sequence and assembly of Parabukholderia sp. RG36.</title>
        <authorList>
            <person name="Chhetri G."/>
        </authorList>
    </citation>
    <scope>NUCLEOTIDE SEQUENCE</scope>
    <source>
        <strain evidence="11">RG36</strain>
    </source>
</reference>
<protein>
    <recommendedName>
        <fullName evidence="9">TRAP transporter small permease protein</fullName>
    </recommendedName>
</protein>
<feature type="transmembrane region" description="Helical" evidence="9">
    <location>
        <begin position="133"/>
        <end position="154"/>
    </location>
</feature>
<evidence type="ECO:0000313" key="12">
    <source>
        <dbReference type="Proteomes" id="UP001139308"/>
    </source>
</evidence>
<dbReference type="RefSeq" id="WP_238463912.1">
    <property type="nucleotide sequence ID" value="NZ_JAKLJA010000007.1"/>
</dbReference>
<sequence length="182" mass="19909">MRYTIDCFSRGLDALCRGVAFSVGATVIATVLVISYGVLAREVLHLSDVWVTEVTTYLMAYMTFVGSAALAWQGRHLKVDVISAHLGEKGQRVLACVSTVIETAVALVLARLVVDFWLDAWTGGEQSWGMLSLPLWIPYSGFLAGVLLLSIVQITRLMTIVFVRAPKGENLAMDEMLLGRSE</sequence>
<dbReference type="GO" id="GO:0015740">
    <property type="term" value="P:C4-dicarboxylate transport"/>
    <property type="evidence" value="ECO:0007669"/>
    <property type="project" value="TreeGrafter"/>
</dbReference>
<comment type="function">
    <text evidence="9">Part of the tripartite ATP-independent periplasmic (TRAP) transport system.</text>
</comment>
<organism evidence="11 12">
    <name type="scientific">Paraburkholderia tagetis</name>
    <dbReference type="NCBI Taxonomy" id="2913261"/>
    <lineage>
        <taxon>Bacteria</taxon>
        <taxon>Pseudomonadati</taxon>
        <taxon>Pseudomonadota</taxon>
        <taxon>Betaproteobacteria</taxon>
        <taxon>Burkholderiales</taxon>
        <taxon>Burkholderiaceae</taxon>
        <taxon>Paraburkholderia</taxon>
    </lineage>
</organism>